<name>A0AAE0ZI05_9GAST</name>
<gene>
    <name evidence="2" type="ORF">RRG08_004952</name>
</gene>
<dbReference type="PANTHER" id="PTHR46704:SF9">
    <property type="entry name" value="BHLH DOMAIN-CONTAINING PROTEIN"/>
    <property type="match status" value="1"/>
</dbReference>
<dbReference type="PANTHER" id="PTHR46704">
    <property type="entry name" value="CXC DOMAIN-CONTAINING PROTEIN-RELATED"/>
    <property type="match status" value="1"/>
</dbReference>
<reference evidence="2" key="1">
    <citation type="journal article" date="2023" name="G3 (Bethesda)">
        <title>A reference genome for the long-term kleptoplast-retaining sea slug Elysia crispata morphotype clarki.</title>
        <authorList>
            <person name="Eastman K.E."/>
            <person name="Pendleton A.L."/>
            <person name="Shaikh M.A."/>
            <person name="Suttiyut T."/>
            <person name="Ogas R."/>
            <person name="Tomko P."/>
            <person name="Gavelis G."/>
            <person name="Widhalm J.R."/>
            <person name="Wisecaver J.H."/>
        </authorList>
    </citation>
    <scope>NUCLEOTIDE SEQUENCE</scope>
    <source>
        <strain evidence="2">ECLA1</strain>
    </source>
</reference>
<keyword evidence="3" id="KW-1185">Reference proteome</keyword>
<feature type="region of interest" description="Disordered" evidence="1">
    <location>
        <begin position="178"/>
        <end position="207"/>
    </location>
</feature>
<proteinExistence type="predicted"/>
<dbReference type="Proteomes" id="UP001283361">
    <property type="component" value="Unassembled WGS sequence"/>
</dbReference>
<dbReference type="AlphaFoldDB" id="A0AAE0ZI05"/>
<organism evidence="2 3">
    <name type="scientific">Elysia crispata</name>
    <name type="common">lettuce slug</name>
    <dbReference type="NCBI Taxonomy" id="231223"/>
    <lineage>
        <taxon>Eukaryota</taxon>
        <taxon>Metazoa</taxon>
        <taxon>Spiralia</taxon>
        <taxon>Lophotrochozoa</taxon>
        <taxon>Mollusca</taxon>
        <taxon>Gastropoda</taxon>
        <taxon>Heterobranchia</taxon>
        <taxon>Euthyneura</taxon>
        <taxon>Panpulmonata</taxon>
        <taxon>Sacoglossa</taxon>
        <taxon>Placobranchoidea</taxon>
        <taxon>Plakobranchidae</taxon>
        <taxon>Elysia</taxon>
    </lineage>
</organism>
<evidence type="ECO:0000256" key="1">
    <source>
        <dbReference type="SAM" id="MobiDB-lite"/>
    </source>
</evidence>
<comment type="caution">
    <text evidence="2">The sequence shown here is derived from an EMBL/GenBank/DDBJ whole genome shotgun (WGS) entry which is preliminary data.</text>
</comment>
<evidence type="ECO:0000313" key="2">
    <source>
        <dbReference type="EMBL" id="KAK3769702.1"/>
    </source>
</evidence>
<feature type="compositionally biased region" description="Acidic residues" evidence="1">
    <location>
        <begin position="181"/>
        <end position="207"/>
    </location>
</feature>
<protein>
    <submittedName>
        <fullName evidence="2">Uncharacterized protein</fullName>
    </submittedName>
</protein>
<dbReference type="EMBL" id="JAWDGP010003892">
    <property type="protein sequence ID" value="KAK3769702.1"/>
    <property type="molecule type" value="Genomic_DNA"/>
</dbReference>
<sequence>MCDALIGVHAFTGCDTTSCFSGQGKLKALKLIQRDEDLRILFSRFGTSTTVSRNDCLKLESFVCKLYGKTSCTSVDKARHDIVHQRFKGKKGAILCNGGLDLCQMPPCSQVLSLHILRANFQTLIWRNAVFQNPSIPKPEDNGWQRNSANELEVQWFKDAFIPDELHDIVTEEICTRTDEETYDDDSFDSDFLNDEEDIATDDEDGV</sequence>
<accession>A0AAE0ZI05</accession>
<evidence type="ECO:0000313" key="3">
    <source>
        <dbReference type="Proteomes" id="UP001283361"/>
    </source>
</evidence>